<dbReference type="EMBL" id="KN847481">
    <property type="protein sequence ID" value="KIX01396.1"/>
    <property type="molecule type" value="Genomic_DNA"/>
</dbReference>
<reference evidence="2 3" key="1">
    <citation type="submission" date="2015-01" db="EMBL/GenBank/DDBJ databases">
        <title>The Genome Sequence of Rhinocladiella mackenzie CBS 650.93.</title>
        <authorList>
            <consortium name="The Broad Institute Genomics Platform"/>
            <person name="Cuomo C."/>
            <person name="de Hoog S."/>
            <person name="Gorbushina A."/>
            <person name="Stielow B."/>
            <person name="Teixiera M."/>
            <person name="Abouelleil A."/>
            <person name="Chapman S.B."/>
            <person name="Priest M."/>
            <person name="Young S.K."/>
            <person name="Wortman J."/>
            <person name="Nusbaum C."/>
            <person name="Birren B."/>
        </authorList>
    </citation>
    <scope>NUCLEOTIDE SEQUENCE [LARGE SCALE GENOMIC DNA]</scope>
    <source>
        <strain evidence="2 3">CBS 650.93</strain>
    </source>
</reference>
<evidence type="ECO:0000313" key="2">
    <source>
        <dbReference type="EMBL" id="KIX01396.1"/>
    </source>
</evidence>
<organism evidence="2 3">
    <name type="scientific">Rhinocladiella mackenziei CBS 650.93</name>
    <dbReference type="NCBI Taxonomy" id="1442369"/>
    <lineage>
        <taxon>Eukaryota</taxon>
        <taxon>Fungi</taxon>
        <taxon>Dikarya</taxon>
        <taxon>Ascomycota</taxon>
        <taxon>Pezizomycotina</taxon>
        <taxon>Eurotiomycetes</taxon>
        <taxon>Chaetothyriomycetidae</taxon>
        <taxon>Chaetothyriales</taxon>
        <taxon>Herpotrichiellaceae</taxon>
        <taxon>Rhinocladiella</taxon>
    </lineage>
</organism>
<dbReference type="AlphaFoldDB" id="A0A0D2IDS1"/>
<gene>
    <name evidence="2" type="ORF">Z518_09122</name>
</gene>
<dbReference type="Proteomes" id="UP000053617">
    <property type="component" value="Unassembled WGS sequence"/>
</dbReference>
<name>A0A0D2IDS1_9EURO</name>
<evidence type="ECO:0000256" key="1">
    <source>
        <dbReference type="SAM" id="MobiDB-lite"/>
    </source>
</evidence>
<keyword evidence="3" id="KW-1185">Reference proteome</keyword>
<dbReference type="HOGENOM" id="CLU_2543822_0_0_1"/>
<dbReference type="RefSeq" id="XP_013268532.1">
    <property type="nucleotide sequence ID" value="XM_013413078.1"/>
</dbReference>
<dbReference type="GeneID" id="25297193"/>
<feature type="compositionally biased region" description="Basic and acidic residues" evidence="1">
    <location>
        <begin position="72"/>
        <end position="83"/>
    </location>
</feature>
<protein>
    <submittedName>
        <fullName evidence="2">Rhinocladiella mackenziei CBS 650.93 unplaced genomic scaffold supercont1.7, whole genome shotgun sequence</fullName>
    </submittedName>
</protein>
<dbReference type="VEuPathDB" id="FungiDB:Z518_09122"/>
<evidence type="ECO:0000313" key="3">
    <source>
        <dbReference type="Proteomes" id="UP000053617"/>
    </source>
</evidence>
<sequence>MDNQNQTTPCPTSDKVDWDDDYYDYYYDDTKDLIRASKFKRDNDDNEEPESSHYGFMTYIEAHSNDDEENGDGTRIHLLRRER</sequence>
<proteinExistence type="predicted"/>
<feature type="region of interest" description="Disordered" evidence="1">
    <location>
        <begin position="62"/>
        <end position="83"/>
    </location>
</feature>
<accession>A0A0D2IDS1</accession>